<dbReference type="KEGG" id="vin:AKJ08_3247"/>
<evidence type="ECO:0000256" key="4">
    <source>
        <dbReference type="ARBA" id="ARBA00022679"/>
    </source>
</evidence>
<dbReference type="Gene3D" id="3.40.50.150">
    <property type="entry name" value="Vaccinia Virus protein VP39"/>
    <property type="match status" value="1"/>
</dbReference>
<feature type="region of interest" description="Disordered" evidence="7">
    <location>
        <begin position="81"/>
        <end position="110"/>
    </location>
</feature>
<dbReference type="STRING" id="1391653.AKJ08_3247"/>
<feature type="binding site" evidence="6">
    <location>
        <begin position="290"/>
        <end position="291"/>
    </location>
    <ligand>
        <name>S-adenosyl-L-methionine</name>
        <dbReference type="ChEBI" id="CHEBI:59789"/>
    </ligand>
</feature>
<dbReference type="EC" id="2.1.1.-" evidence="6"/>
<evidence type="ECO:0000313" key="9">
    <source>
        <dbReference type="Proteomes" id="UP000055590"/>
    </source>
</evidence>
<dbReference type="OrthoDB" id="9808773at2"/>
<dbReference type="Proteomes" id="UP000055590">
    <property type="component" value="Chromosome"/>
</dbReference>
<feature type="binding site" evidence="6">
    <location>
        <position position="239"/>
    </location>
    <ligand>
        <name>S-adenosyl-L-methionine</name>
        <dbReference type="ChEBI" id="CHEBI:59789"/>
    </ligand>
</feature>
<keyword evidence="2 6" id="KW-0698">rRNA processing</keyword>
<dbReference type="EMBL" id="CP012332">
    <property type="protein sequence ID" value="AKU92860.1"/>
    <property type="molecule type" value="Genomic_DNA"/>
</dbReference>
<keyword evidence="9" id="KW-1185">Reference proteome</keyword>
<accession>A0A0K1PH63</accession>
<keyword evidence="5 6" id="KW-0949">S-adenosyl-L-methionine</keyword>
<keyword evidence="1 6" id="KW-0963">Cytoplasm</keyword>
<organism evidence="8 9">
    <name type="scientific">Vulgatibacter incomptus</name>
    <dbReference type="NCBI Taxonomy" id="1391653"/>
    <lineage>
        <taxon>Bacteria</taxon>
        <taxon>Pseudomonadati</taxon>
        <taxon>Myxococcota</taxon>
        <taxon>Myxococcia</taxon>
        <taxon>Myxococcales</taxon>
        <taxon>Cystobacterineae</taxon>
        <taxon>Vulgatibacteraceae</taxon>
        <taxon>Vulgatibacter</taxon>
    </lineage>
</organism>
<keyword evidence="4 6" id="KW-0808">Transferase</keyword>
<comment type="subcellular location">
    <subcellularLocation>
        <location evidence="6">Cytoplasm</location>
    </subcellularLocation>
</comment>
<protein>
    <recommendedName>
        <fullName evidence="6">Ribosomal RNA small subunit methyltransferase G</fullName>
        <ecNumber evidence="6">2.1.1.-</ecNumber>
    </recommendedName>
    <alternativeName>
        <fullName evidence="6">16S rRNA 7-methylguanosine methyltransferase</fullName>
        <shortName evidence="6">16S rRNA m7G methyltransferase</shortName>
    </alternativeName>
</protein>
<reference evidence="8 9" key="1">
    <citation type="submission" date="2015-08" db="EMBL/GenBank/DDBJ databases">
        <authorList>
            <person name="Babu N.S."/>
            <person name="Beckwith C.J."/>
            <person name="Beseler K.G."/>
            <person name="Brison A."/>
            <person name="Carone J.V."/>
            <person name="Caskin T.P."/>
            <person name="Diamond M."/>
            <person name="Durham M.E."/>
            <person name="Foxe J.M."/>
            <person name="Go M."/>
            <person name="Henderson B.A."/>
            <person name="Jones I.B."/>
            <person name="McGettigan J.A."/>
            <person name="Micheletti S.J."/>
            <person name="Nasrallah M.E."/>
            <person name="Ortiz D."/>
            <person name="Piller C.R."/>
            <person name="Privatt S.R."/>
            <person name="Schneider S.L."/>
            <person name="Sharp S."/>
            <person name="Smith T.C."/>
            <person name="Stanton J.D."/>
            <person name="Ullery H.E."/>
            <person name="Wilson R.J."/>
            <person name="Serrano M.G."/>
            <person name="Buck G."/>
            <person name="Lee V."/>
            <person name="Wang Y."/>
            <person name="Carvalho R."/>
            <person name="Voegtly L."/>
            <person name="Shi R."/>
            <person name="Duckworth R."/>
            <person name="Johnson A."/>
            <person name="Loviza R."/>
            <person name="Walstead R."/>
            <person name="Shah Z."/>
            <person name="Kiflezghi M."/>
            <person name="Wade K."/>
            <person name="Ball S.L."/>
            <person name="Bradley K.W."/>
            <person name="Asai D.J."/>
            <person name="Bowman C.A."/>
            <person name="Russell D.A."/>
            <person name="Pope W.H."/>
            <person name="Jacobs-Sera D."/>
            <person name="Hendrix R.W."/>
            <person name="Hatfull G.F."/>
        </authorList>
    </citation>
    <scope>NUCLEOTIDE SEQUENCE [LARGE SCALE GENOMIC DNA]</scope>
    <source>
        <strain evidence="8 9">DSM 27710</strain>
    </source>
</reference>
<dbReference type="GO" id="GO:0005829">
    <property type="term" value="C:cytosol"/>
    <property type="evidence" value="ECO:0007669"/>
    <property type="project" value="TreeGrafter"/>
</dbReference>
<evidence type="ECO:0000256" key="3">
    <source>
        <dbReference type="ARBA" id="ARBA00022603"/>
    </source>
</evidence>
<dbReference type="InterPro" id="IPR003682">
    <property type="entry name" value="rRNA_ssu_MeTfrase_G"/>
</dbReference>
<comment type="function">
    <text evidence="6">Specifically methylates the N7 position of a guanine in 16S rRNA.</text>
</comment>
<dbReference type="CDD" id="cd02440">
    <property type="entry name" value="AdoMet_MTases"/>
    <property type="match status" value="1"/>
</dbReference>
<feature type="binding site" evidence="6">
    <location>
        <begin position="262"/>
        <end position="264"/>
    </location>
    <ligand>
        <name>S-adenosyl-L-methionine</name>
        <dbReference type="ChEBI" id="CHEBI:59789"/>
    </ligand>
</feature>
<dbReference type="NCBIfam" id="TIGR00138">
    <property type="entry name" value="rsmG_gidB"/>
    <property type="match status" value="1"/>
</dbReference>
<dbReference type="InterPro" id="IPR029063">
    <property type="entry name" value="SAM-dependent_MTases_sf"/>
</dbReference>
<dbReference type="PATRIC" id="fig|1391653.3.peg.3394"/>
<feature type="binding site" evidence="6">
    <location>
        <position position="308"/>
    </location>
    <ligand>
        <name>S-adenosyl-L-methionine</name>
        <dbReference type="ChEBI" id="CHEBI:59789"/>
    </ligand>
</feature>
<dbReference type="Pfam" id="PF02527">
    <property type="entry name" value="GidB"/>
    <property type="match status" value="1"/>
</dbReference>
<gene>
    <name evidence="6" type="primary">rsmG</name>
    <name evidence="8" type="ORF">AKJ08_3247</name>
</gene>
<dbReference type="PANTHER" id="PTHR31760">
    <property type="entry name" value="S-ADENOSYL-L-METHIONINE-DEPENDENT METHYLTRANSFERASES SUPERFAMILY PROTEIN"/>
    <property type="match status" value="1"/>
</dbReference>
<evidence type="ECO:0000256" key="7">
    <source>
        <dbReference type="SAM" id="MobiDB-lite"/>
    </source>
</evidence>
<evidence type="ECO:0000256" key="5">
    <source>
        <dbReference type="ARBA" id="ARBA00022691"/>
    </source>
</evidence>
<dbReference type="PANTHER" id="PTHR31760:SF0">
    <property type="entry name" value="S-ADENOSYL-L-METHIONINE-DEPENDENT METHYLTRANSFERASES SUPERFAMILY PROTEIN"/>
    <property type="match status" value="1"/>
</dbReference>
<feature type="region of interest" description="Disordered" evidence="7">
    <location>
        <begin position="1"/>
        <end position="36"/>
    </location>
</feature>
<evidence type="ECO:0000256" key="6">
    <source>
        <dbReference type="HAMAP-Rule" id="MF_00074"/>
    </source>
</evidence>
<feature type="binding site" evidence="6">
    <location>
        <position position="244"/>
    </location>
    <ligand>
        <name>S-adenosyl-L-methionine</name>
        <dbReference type="ChEBI" id="CHEBI:59789"/>
    </ligand>
</feature>
<evidence type="ECO:0000313" key="8">
    <source>
        <dbReference type="EMBL" id="AKU92860.1"/>
    </source>
</evidence>
<dbReference type="HAMAP" id="MF_00074">
    <property type="entry name" value="16SrRNA_methyltr_G"/>
    <property type="match status" value="1"/>
</dbReference>
<sequence>MRSPSPREPANGHVSARHLESDAELVDVTPSRQHCWSRRRERTLEGLRAARRKRAYSTDDSNGGSEGDCCDGVARGVGEEHMPGRCRPVPGRTTAQPAGRDPPGTNAPGFPWNSTPSCGKHLLTATDAAFSPNCGRSVVSSVRCRFANETRGLEIRPVEEPVEIALKAVVDEARRSFGVEVGPEALDKLAAFVTELLKWNRKINLTAIEDPAAVAELHVLDSLAIGRHVPDGAKLLDVGTGGGFPGIPLAIVRPDVECLLVDRTEKKVLFLKTVIARLGLRNARAAHLRIEGDPASEGIAPSDVVVSRAFAAPGEWLALAKPYVRPGGLAIAMLGSEEPAISELEADLGVSPGAIAMERYRLPSGARRALLLMREG</sequence>
<keyword evidence="3 6" id="KW-0489">Methyltransferase</keyword>
<proteinExistence type="inferred from homology"/>
<evidence type="ECO:0000256" key="1">
    <source>
        <dbReference type="ARBA" id="ARBA00022490"/>
    </source>
</evidence>
<dbReference type="SUPFAM" id="SSF53335">
    <property type="entry name" value="S-adenosyl-L-methionine-dependent methyltransferases"/>
    <property type="match status" value="1"/>
</dbReference>
<comment type="similarity">
    <text evidence="6">Belongs to the methyltransferase superfamily. RNA methyltransferase RsmG family.</text>
</comment>
<dbReference type="GO" id="GO:0070043">
    <property type="term" value="F:rRNA (guanine-N7-)-methyltransferase activity"/>
    <property type="evidence" value="ECO:0007669"/>
    <property type="project" value="UniProtKB-UniRule"/>
</dbReference>
<evidence type="ECO:0000256" key="2">
    <source>
        <dbReference type="ARBA" id="ARBA00022552"/>
    </source>
</evidence>
<name>A0A0K1PH63_9BACT</name>
<dbReference type="AlphaFoldDB" id="A0A0K1PH63"/>